<dbReference type="SUPFAM" id="SSF140500">
    <property type="entry name" value="BAS1536-like"/>
    <property type="match status" value="1"/>
</dbReference>
<dbReference type="Gene3D" id="4.10.280.10">
    <property type="entry name" value="Helix-loop-helix DNA-binding domain"/>
    <property type="match status" value="1"/>
</dbReference>
<evidence type="ECO:0000313" key="2">
    <source>
        <dbReference type="Proteomes" id="UP001527099"/>
    </source>
</evidence>
<comment type="caution">
    <text evidence="1">The sequence shown here is derived from an EMBL/GenBank/DDBJ whole genome shotgun (WGS) entry which is preliminary data.</text>
</comment>
<organism evidence="1 2">
    <name type="scientific">Paenibacillus alginolyticus</name>
    <dbReference type="NCBI Taxonomy" id="59839"/>
    <lineage>
        <taxon>Bacteria</taxon>
        <taxon>Bacillati</taxon>
        <taxon>Bacillota</taxon>
        <taxon>Bacilli</taxon>
        <taxon>Bacillales</taxon>
        <taxon>Paenibacillaceae</taxon>
        <taxon>Paenibacillus</taxon>
    </lineage>
</organism>
<accession>A0ABT4GGJ0</accession>
<dbReference type="InterPro" id="IPR036638">
    <property type="entry name" value="HLH_DNA-bd_sf"/>
</dbReference>
<dbReference type="InterPro" id="IPR018540">
    <property type="entry name" value="Spo0E-like"/>
</dbReference>
<sequence length="49" mass="5835">MELLLLEKIEALRIEMIEEAYIRGSLTHEKVVDLSQKLDEYIVNFQELK</sequence>
<dbReference type="Proteomes" id="UP001527099">
    <property type="component" value="Unassembled WGS sequence"/>
</dbReference>
<protein>
    <submittedName>
        <fullName evidence="1">Aspartyl-phosphate phosphatase Spo0E family protein</fullName>
    </submittedName>
</protein>
<name>A0ABT4GGJ0_9BACL</name>
<reference evidence="1 2" key="1">
    <citation type="submission" date="2022-05" db="EMBL/GenBank/DDBJ databases">
        <title>Genome Sequencing of Bee-Associated Microbes.</title>
        <authorList>
            <person name="Dunlap C."/>
        </authorList>
    </citation>
    <scope>NUCLEOTIDE SEQUENCE [LARGE SCALE GENOMIC DNA]</scope>
    <source>
        <strain evidence="1 2">NRRL B-14421</strain>
    </source>
</reference>
<gene>
    <name evidence="1" type="ORF">M5X19_20725</name>
</gene>
<evidence type="ECO:0000313" key="1">
    <source>
        <dbReference type="EMBL" id="MCY9695307.1"/>
    </source>
</evidence>
<dbReference type="EMBL" id="JAMDMX010000067">
    <property type="protein sequence ID" value="MCY9695307.1"/>
    <property type="molecule type" value="Genomic_DNA"/>
</dbReference>
<dbReference type="Pfam" id="PF09388">
    <property type="entry name" value="SpoOE-like"/>
    <property type="match status" value="1"/>
</dbReference>
<keyword evidence="2" id="KW-1185">Reference proteome</keyword>
<dbReference type="RefSeq" id="WP_084160547.1">
    <property type="nucleotide sequence ID" value="NZ_JAMDMW010000104.1"/>
</dbReference>
<dbReference type="InterPro" id="IPR037208">
    <property type="entry name" value="Spo0E-like_sf"/>
</dbReference>
<proteinExistence type="predicted"/>